<dbReference type="Proteomes" id="UP000316759">
    <property type="component" value="Unassembled WGS sequence"/>
</dbReference>
<feature type="coiled-coil region" evidence="1">
    <location>
        <begin position="24"/>
        <end position="58"/>
    </location>
</feature>
<keyword evidence="1" id="KW-0175">Coiled coil</keyword>
<evidence type="ECO:0000313" key="2">
    <source>
        <dbReference type="EMBL" id="TPP44814.1"/>
    </source>
</evidence>
<proteinExistence type="predicted"/>
<evidence type="ECO:0000313" key="3">
    <source>
        <dbReference type="Proteomes" id="UP000316759"/>
    </source>
</evidence>
<accession>A0A504X9H2</accession>
<dbReference type="EMBL" id="SUNJ01015683">
    <property type="protein sequence ID" value="TPP44814.1"/>
    <property type="molecule type" value="Genomic_DNA"/>
</dbReference>
<gene>
    <name evidence="2" type="ORF">FGIG_07386</name>
</gene>
<comment type="caution">
    <text evidence="2">The sequence shown here is derived from an EMBL/GenBank/DDBJ whole genome shotgun (WGS) entry which is preliminary data.</text>
</comment>
<organism evidence="2 3">
    <name type="scientific">Fasciola gigantica</name>
    <name type="common">Giant liver fluke</name>
    <dbReference type="NCBI Taxonomy" id="46835"/>
    <lineage>
        <taxon>Eukaryota</taxon>
        <taxon>Metazoa</taxon>
        <taxon>Spiralia</taxon>
        <taxon>Lophotrochozoa</taxon>
        <taxon>Platyhelminthes</taxon>
        <taxon>Trematoda</taxon>
        <taxon>Digenea</taxon>
        <taxon>Plagiorchiida</taxon>
        <taxon>Echinostomata</taxon>
        <taxon>Echinostomatoidea</taxon>
        <taxon>Fasciolidae</taxon>
        <taxon>Fasciola</taxon>
    </lineage>
</organism>
<name>A0A504X9H2_FASGI</name>
<dbReference type="OrthoDB" id="2019763at2759"/>
<dbReference type="STRING" id="46835.A0A504X9H2"/>
<keyword evidence="3" id="KW-1185">Reference proteome</keyword>
<dbReference type="AlphaFoldDB" id="A0A504X9H2"/>
<reference evidence="2 3" key="1">
    <citation type="submission" date="2019-04" db="EMBL/GenBank/DDBJ databases">
        <title>Annotation for the trematode Fasciola gigantica.</title>
        <authorList>
            <person name="Choi Y.-J."/>
        </authorList>
    </citation>
    <scope>NUCLEOTIDE SEQUENCE [LARGE SCALE GENOMIC DNA]</scope>
    <source>
        <strain evidence="2">Uganda_cow_1</strain>
    </source>
</reference>
<dbReference type="GO" id="GO:0016301">
    <property type="term" value="F:kinase activity"/>
    <property type="evidence" value="ECO:0007669"/>
    <property type="project" value="UniProtKB-KW"/>
</dbReference>
<evidence type="ECO:0000256" key="1">
    <source>
        <dbReference type="SAM" id="Coils"/>
    </source>
</evidence>
<protein>
    <submittedName>
        <fullName evidence="2">PI-3-kinase kinase SMG-1</fullName>
    </submittedName>
</protein>
<sequence>MYPNFTGFQFLSILYQAQASPVELEKLRSEHAHCKEQFEQQRKRINTLAEQIESQSDEILAIKLEALTASLCEKEAISL</sequence>
<keyword evidence="2" id="KW-0808">Transferase</keyword>
<keyword evidence="2" id="KW-0418">Kinase</keyword>